<dbReference type="GO" id="GO:0017136">
    <property type="term" value="F:histone deacetylase activity, NAD-dependent"/>
    <property type="evidence" value="ECO:0007669"/>
    <property type="project" value="TreeGrafter"/>
</dbReference>
<feature type="region of interest" description="Disordered" evidence="4">
    <location>
        <begin position="1"/>
        <end position="23"/>
    </location>
</feature>
<comment type="caution">
    <text evidence="6">The sequence shown here is derived from an EMBL/GenBank/DDBJ whole genome shotgun (WGS) entry which is preliminary data.</text>
</comment>
<organism evidence="6 7">
    <name type="scientific">Apatococcus lobatus</name>
    <dbReference type="NCBI Taxonomy" id="904363"/>
    <lineage>
        <taxon>Eukaryota</taxon>
        <taxon>Viridiplantae</taxon>
        <taxon>Chlorophyta</taxon>
        <taxon>core chlorophytes</taxon>
        <taxon>Trebouxiophyceae</taxon>
        <taxon>Chlorellales</taxon>
        <taxon>Chlorellaceae</taxon>
        <taxon>Apatococcus</taxon>
    </lineage>
</organism>
<dbReference type="PROSITE" id="PS50305">
    <property type="entry name" value="SIRTUIN"/>
    <property type="match status" value="1"/>
</dbReference>
<evidence type="ECO:0000256" key="4">
    <source>
        <dbReference type="SAM" id="MobiDB-lite"/>
    </source>
</evidence>
<reference evidence="6 7" key="1">
    <citation type="journal article" date="2024" name="Nat. Commun.">
        <title>Phylogenomics reveals the evolutionary origins of lichenization in chlorophyte algae.</title>
        <authorList>
            <person name="Puginier C."/>
            <person name="Libourel C."/>
            <person name="Otte J."/>
            <person name="Skaloud P."/>
            <person name="Haon M."/>
            <person name="Grisel S."/>
            <person name="Petersen M."/>
            <person name="Berrin J.G."/>
            <person name="Delaux P.M."/>
            <person name="Dal Grande F."/>
            <person name="Keller J."/>
        </authorList>
    </citation>
    <scope>NUCLEOTIDE SEQUENCE [LARGE SCALE GENOMIC DNA]</scope>
    <source>
        <strain evidence="6 7">SAG 2145</strain>
    </source>
</reference>
<feature type="binding site" evidence="3">
    <location>
        <position position="196"/>
    </location>
    <ligand>
        <name>Zn(2+)</name>
        <dbReference type="ChEBI" id="CHEBI:29105"/>
    </ligand>
</feature>
<dbReference type="Proteomes" id="UP001438707">
    <property type="component" value="Unassembled WGS sequence"/>
</dbReference>
<keyword evidence="7" id="KW-1185">Reference proteome</keyword>
<accession>A0AAW1RQ59</accession>
<dbReference type="EMBL" id="JALJOS010000008">
    <property type="protein sequence ID" value="KAK9835442.1"/>
    <property type="molecule type" value="Genomic_DNA"/>
</dbReference>
<dbReference type="PANTHER" id="PTHR11085">
    <property type="entry name" value="NAD-DEPENDENT PROTEIN DEACYLASE SIRTUIN-5, MITOCHONDRIAL-RELATED"/>
    <property type="match status" value="1"/>
</dbReference>
<keyword evidence="3" id="KW-0862">Zinc</keyword>
<dbReference type="PANTHER" id="PTHR11085:SF10">
    <property type="entry name" value="NAD-DEPENDENT PROTEIN DEACYLASE SIRTUIN-5, MITOCHONDRIAL-RELATED"/>
    <property type="match status" value="1"/>
</dbReference>
<dbReference type="InterPro" id="IPR026591">
    <property type="entry name" value="Sirtuin_cat_small_dom_sf"/>
</dbReference>
<keyword evidence="1" id="KW-0808">Transferase</keyword>
<keyword evidence="2" id="KW-0520">NAD</keyword>
<feature type="domain" description="Deacetylase sirtuin-type" evidence="5">
    <location>
        <begin position="22"/>
        <end position="319"/>
    </location>
</feature>
<feature type="binding site" evidence="3">
    <location>
        <position position="171"/>
    </location>
    <ligand>
        <name>Zn(2+)</name>
        <dbReference type="ChEBI" id="CHEBI:29105"/>
    </ligand>
</feature>
<dbReference type="AlphaFoldDB" id="A0AAW1RQ59"/>
<evidence type="ECO:0000313" key="7">
    <source>
        <dbReference type="Proteomes" id="UP001438707"/>
    </source>
</evidence>
<dbReference type="InterPro" id="IPR003000">
    <property type="entry name" value="Sirtuin"/>
</dbReference>
<evidence type="ECO:0000259" key="5">
    <source>
        <dbReference type="PROSITE" id="PS50305"/>
    </source>
</evidence>
<dbReference type="InterPro" id="IPR026590">
    <property type="entry name" value="Ssirtuin_cat_dom"/>
</dbReference>
<feature type="compositionally biased region" description="Pro residues" evidence="4">
    <location>
        <begin position="326"/>
        <end position="335"/>
    </location>
</feature>
<evidence type="ECO:0000256" key="1">
    <source>
        <dbReference type="ARBA" id="ARBA00022679"/>
    </source>
</evidence>
<proteinExistence type="predicted"/>
<dbReference type="GO" id="GO:0005634">
    <property type="term" value="C:nucleus"/>
    <property type="evidence" value="ECO:0007669"/>
    <property type="project" value="TreeGrafter"/>
</dbReference>
<sequence length="363" mass="39278">MSQTPPPQRPSYGLRKRKQPEPRVAETAVTRLVAAAAQCKHVVIFSGSGLSATSGMSTFSTKGGLYEKAQSRFGVSNGKQLFTYSFYEKHKADAQAFFADIYVEAKRAKPGAGHQAIAALAAAGKLQRHYTLNIDGLATAAGMSVWHHQVSPEGCTVEMHGSIRQLLCPVCGLVIPMNDFLSQQLRRRTKIPCTACSCPALRSRIMMYGDAEGEKITPDDVWERMEDDVQAADLILWVGISFEQSASTMYFRRVRQFLAQADRLASTQQAIINLSDESLWNLLSACSNTRSLEVLEVLGTCDEVLKLVAAAVCKPAGATPDLLEPPSKPLEPPDQPLAAKKPGQEEASGVLPGANVLTIATTD</sequence>
<dbReference type="InterPro" id="IPR050134">
    <property type="entry name" value="NAD-dep_sirtuin_deacylases"/>
</dbReference>
<dbReference type="Gene3D" id="3.30.1600.10">
    <property type="entry name" value="SIR2/SIRT2 'Small Domain"/>
    <property type="match status" value="1"/>
</dbReference>
<feature type="binding site" evidence="3">
    <location>
        <position position="193"/>
    </location>
    <ligand>
        <name>Zn(2+)</name>
        <dbReference type="ChEBI" id="CHEBI:29105"/>
    </ligand>
</feature>
<feature type="binding site" evidence="3">
    <location>
        <position position="168"/>
    </location>
    <ligand>
        <name>Zn(2+)</name>
        <dbReference type="ChEBI" id="CHEBI:29105"/>
    </ligand>
</feature>
<keyword evidence="3" id="KW-0479">Metal-binding</keyword>
<name>A0AAW1RQ59_9CHLO</name>
<dbReference type="Pfam" id="PF02146">
    <property type="entry name" value="SIR2"/>
    <property type="match status" value="1"/>
</dbReference>
<protein>
    <recommendedName>
        <fullName evidence="5">Deacetylase sirtuin-type domain-containing protein</fullName>
    </recommendedName>
</protein>
<dbReference type="InterPro" id="IPR029035">
    <property type="entry name" value="DHS-like_NAD/FAD-binding_dom"/>
</dbReference>
<dbReference type="Gene3D" id="3.40.50.1220">
    <property type="entry name" value="TPP-binding domain"/>
    <property type="match status" value="1"/>
</dbReference>
<gene>
    <name evidence="6" type="ORF">WJX74_000122</name>
</gene>
<evidence type="ECO:0000256" key="2">
    <source>
        <dbReference type="ARBA" id="ARBA00023027"/>
    </source>
</evidence>
<dbReference type="CDD" id="cd00296">
    <property type="entry name" value="SIR2"/>
    <property type="match status" value="1"/>
</dbReference>
<dbReference type="GO" id="GO:0046872">
    <property type="term" value="F:metal ion binding"/>
    <property type="evidence" value="ECO:0007669"/>
    <property type="project" value="UniProtKB-KW"/>
</dbReference>
<dbReference type="GO" id="GO:0070403">
    <property type="term" value="F:NAD+ binding"/>
    <property type="evidence" value="ECO:0007669"/>
    <property type="project" value="InterPro"/>
</dbReference>
<feature type="active site" description="Proton acceptor" evidence="3">
    <location>
        <position position="160"/>
    </location>
</feature>
<evidence type="ECO:0000256" key="3">
    <source>
        <dbReference type="PROSITE-ProRule" id="PRU00236"/>
    </source>
</evidence>
<dbReference type="SUPFAM" id="SSF52467">
    <property type="entry name" value="DHS-like NAD/FAD-binding domain"/>
    <property type="match status" value="1"/>
</dbReference>
<feature type="region of interest" description="Disordered" evidence="4">
    <location>
        <begin position="318"/>
        <end position="363"/>
    </location>
</feature>
<evidence type="ECO:0000313" key="6">
    <source>
        <dbReference type="EMBL" id="KAK9835442.1"/>
    </source>
</evidence>